<dbReference type="InterPro" id="IPR002885">
    <property type="entry name" value="PPR_rpt"/>
</dbReference>
<gene>
    <name evidence="4" type="ORF">P154DRAFT_498702</name>
</gene>
<dbReference type="InterPro" id="IPR011990">
    <property type="entry name" value="TPR-like_helical_dom_sf"/>
</dbReference>
<protein>
    <recommendedName>
        <fullName evidence="6">Pentatricopeptide repeat protein</fullName>
    </recommendedName>
</protein>
<feature type="repeat" description="PPR" evidence="2">
    <location>
        <begin position="483"/>
        <end position="517"/>
    </location>
</feature>
<evidence type="ECO:0000313" key="4">
    <source>
        <dbReference type="EMBL" id="KAF1996357.1"/>
    </source>
</evidence>
<dbReference type="Proteomes" id="UP000799779">
    <property type="component" value="Unassembled WGS sequence"/>
</dbReference>
<name>A0A6A5W4Z9_9PLEO</name>
<feature type="compositionally biased region" description="Basic and acidic residues" evidence="3">
    <location>
        <begin position="52"/>
        <end position="63"/>
    </location>
</feature>
<feature type="region of interest" description="Disordered" evidence="3">
    <location>
        <begin position="910"/>
        <end position="946"/>
    </location>
</feature>
<dbReference type="InterPro" id="IPR050872">
    <property type="entry name" value="PPR_P_subfamily"/>
</dbReference>
<dbReference type="PANTHER" id="PTHR46128:SF358">
    <property type="entry name" value="TETRATRICOPEPTIDE REPEAT (TPR)-LIKE SUPERFAMILY PROTEIN"/>
    <property type="match status" value="1"/>
</dbReference>
<dbReference type="Gene3D" id="1.25.40.10">
    <property type="entry name" value="Tetratricopeptide repeat domain"/>
    <property type="match status" value="3"/>
</dbReference>
<dbReference type="OrthoDB" id="185373at2759"/>
<proteinExistence type="inferred from homology"/>
<dbReference type="PROSITE" id="PS51375">
    <property type="entry name" value="PPR"/>
    <property type="match status" value="2"/>
</dbReference>
<accession>A0A6A5W4Z9</accession>
<feature type="compositionally biased region" description="Acidic residues" evidence="3">
    <location>
        <begin position="911"/>
        <end position="932"/>
    </location>
</feature>
<feature type="repeat" description="PPR" evidence="2">
    <location>
        <begin position="622"/>
        <end position="656"/>
    </location>
</feature>
<reference evidence="4" key="1">
    <citation type="journal article" date="2020" name="Stud. Mycol.">
        <title>101 Dothideomycetes genomes: a test case for predicting lifestyles and emergence of pathogens.</title>
        <authorList>
            <person name="Haridas S."/>
            <person name="Albert R."/>
            <person name="Binder M."/>
            <person name="Bloem J."/>
            <person name="Labutti K."/>
            <person name="Salamov A."/>
            <person name="Andreopoulos B."/>
            <person name="Baker S."/>
            <person name="Barry K."/>
            <person name="Bills G."/>
            <person name="Bluhm B."/>
            <person name="Cannon C."/>
            <person name="Castanera R."/>
            <person name="Culley D."/>
            <person name="Daum C."/>
            <person name="Ezra D."/>
            <person name="Gonzalez J."/>
            <person name="Henrissat B."/>
            <person name="Kuo A."/>
            <person name="Liang C."/>
            <person name="Lipzen A."/>
            <person name="Lutzoni F."/>
            <person name="Magnuson J."/>
            <person name="Mondo S."/>
            <person name="Nolan M."/>
            <person name="Ohm R."/>
            <person name="Pangilinan J."/>
            <person name="Park H.-J."/>
            <person name="Ramirez L."/>
            <person name="Alfaro M."/>
            <person name="Sun H."/>
            <person name="Tritt A."/>
            <person name="Yoshinaga Y."/>
            <person name="Zwiers L.-H."/>
            <person name="Turgeon B."/>
            <person name="Goodwin S."/>
            <person name="Spatafora J."/>
            <person name="Crous P."/>
            <person name="Grigoriev I."/>
        </authorList>
    </citation>
    <scope>NUCLEOTIDE SEQUENCE</scope>
    <source>
        <strain evidence="4">CBS 123094</strain>
    </source>
</reference>
<evidence type="ECO:0000256" key="3">
    <source>
        <dbReference type="SAM" id="MobiDB-lite"/>
    </source>
</evidence>
<evidence type="ECO:0000256" key="2">
    <source>
        <dbReference type="PROSITE-ProRule" id="PRU00708"/>
    </source>
</evidence>
<evidence type="ECO:0000313" key="5">
    <source>
        <dbReference type="Proteomes" id="UP000799779"/>
    </source>
</evidence>
<dbReference type="Pfam" id="PF13041">
    <property type="entry name" value="PPR_2"/>
    <property type="match status" value="1"/>
</dbReference>
<evidence type="ECO:0008006" key="6">
    <source>
        <dbReference type="Google" id="ProtNLM"/>
    </source>
</evidence>
<evidence type="ECO:0000256" key="1">
    <source>
        <dbReference type="ARBA" id="ARBA00007626"/>
    </source>
</evidence>
<dbReference type="PANTHER" id="PTHR46128">
    <property type="entry name" value="MITOCHONDRIAL GROUP I INTRON SPLICING FACTOR CCM1"/>
    <property type="match status" value="1"/>
</dbReference>
<dbReference type="AlphaFoldDB" id="A0A6A5W4Z9"/>
<dbReference type="Pfam" id="PF01535">
    <property type="entry name" value="PPR"/>
    <property type="match status" value="1"/>
</dbReference>
<feature type="region of interest" description="Disordered" evidence="3">
    <location>
        <begin position="36"/>
        <end position="91"/>
    </location>
</feature>
<feature type="compositionally biased region" description="Low complexity" evidence="3">
    <location>
        <begin position="937"/>
        <end position="946"/>
    </location>
</feature>
<organism evidence="4 5">
    <name type="scientific">Amniculicola lignicola CBS 123094</name>
    <dbReference type="NCBI Taxonomy" id="1392246"/>
    <lineage>
        <taxon>Eukaryota</taxon>
        <taxon>Fungi</taxon>
        <taxon>Dikarya</taxon>
        <taxon>Ascomycota</taxon>
        <taxon>Pezizomycotina</taxon>
        <taxon>Dothideomycetes</taxon>
        <taxon>Pleosporomycetidae</taxon>
        <taxon>Pleosporales</taxon>
        <taxon>Amniculicolaceae</taxon>
        <taxon>Amniculicola</taxon>
    </lineage>
</organism>
<comment type="similarity">
    <text evidence="1">Belongs to the PPR family. P subfamily.</text>
</comment>
<dbReference type="EMBL" id="ML977626">
    <property type="protein sequence ID" value="KAF1996357.1"/>
    <property type="molecule type" value="Genomic_DNA"/>
</dbReference>
<keyword evidence="5" id="KW-1185">Reference proteome</keyword>
<dbReference type="NCBIfam" id="TIGR00756">
    <property type="entry name" value="PPR"/>
    <property type="match status" value="2"/>
</dbReference>
<sequence>MMSSYVCRQCRNRLIPRVPHLQTPQWHQRATFISFLKRDPPTEPVETATQDPKGEEGKQKEHNAQGSAGDLANPPIRIRKQPVRRPVTAEQGPVGRYSRLVPEDENPHLVEDSFPVEDTLKRPEDFVAAHAVDIEKFLEDKKLAYAWTVFNKTYRKKGCRPLTHPAYEDVPLIASGKIFEKLLSDFTFHFGRGATLPASPTTILLRLHLLGVLRHTYWSTAIQSLTIALLQKGSIKTDSDKVRAEAILAELLSVWRLFIQCNGVRELEVEALAEDWNFLPSIDEMSDKYRVFQDFAMRLQTFHPQCLGNSSLAFSAITIFQVFNERSKHPLSISESLRTANEPFLNVITHCLAGATLRGLMKWLDKQKIPGKFYAQLETASSDALAMVGSGGVDGSAISREDQSGNLEDFMLKRIARAVQESSRTNELGRLWREAIRNYTEKQKTTIPSTIYDSFLTGFLVLSQADQSVAVWNHMIANGVKPGVRSYQAMLLGCAKTNDIDGINQIWRKMMRAGILPDNFCWTTRINALMSRFRHINDGFAALDEMGKTWLAAEKAIQEAKGNSKKSKLKLENPHVKPSVEVINAAISAMASITHGTFPYVKKAEAINKVLNWGGHFKLRPDAITYNTLLNLYLSGGQPKTALKLLAQMESEGIEPDIATFALLIRAGFERLEGLTHDQQADKIMSHFRTLEAGGLKLNDYIYSTAVDRLLKLYGNFTAVRQIMDHMMEKGIVATAHIYTPIVTHYFQSTPPDIEAVDALVHQIFTTKGTPTNRMLFDRIIQGYANAGEVGRMMAFVTRVSALGVMPGWQALITVVRALVAEGDLERVKQVVADVRVAEEEVKTMPKGGEQKRMEFWRLVMWAQREGAAGFAGFAGVEGQGEIGENAARQDDIERWIKKGPVGIEFGEGAVWDEGERDEEEEGEGTAFDEGEKEALEAALGWSDTR</sequence>